<feature type="region of interest" description="Disordered" evidence="1">
    <location>
        <begin position="1"/>
        <end position="112"/>
    </location>
</feature>
<name>A0A1Q8RB66_9PEZI</name>
<feature type="compositionally biased region" description="Pro residues" evidence="1">
    <location>
        <begin position="290"/>
        <end position="300"/>
    </location>
</feature>
<organism evidence="2 3">
    <name type="scientific">Colletotrichum chlorophyti</name>
    <dbReference type="NCBI Taxonomy" id="708187"/>
    <lineage>
        <taxon>Eukaryota</taxon>
        <taxon>Fungi</taxon>
        <taxon>Dikarya</taxon>
        <taxon>Ascomycota</taxon>
        <taxon>Pezizomycotina</taxon>
        <taxon>Sordariomycetes</taxon>
        <taxon>Hypocreomycetidae</taxon>
        <taxon>Glomerellales</taxon>
        <taxon>Glomerellaceae</taxon>
        <taxon>Colletotrichum</taxon>
    </lineage>
</organism>
<reference evidence="2 3" key="1">
    <citation type="submission" date="2016-11" db="EMBL/GenBank/DDBJ databases">
        <title>Draft Genome Assembly of Colletotrichum chlorophyti a pathogen of herbaceous plants.</title>
        <authorList>
            <person name="Gan P."/>
            <person name="Narusaka M."/>
            <person name="Tsushima A."/>
            <person name="Narusaka Y."/>
            <person name="Takano Y."/>
            <person name="Shirasu K."/>
        </authorList>
    </citation>
    <scope>NUCLEOTIDE SEQUENCE [LARGE SCALE GENOMIC DNA]</scope>
    <source>
        <strain evidence="2 3">NTL11</strain>
    </source>
</reference>
<feature type="compositionally biased region" description="Basic and acidic residues" evidence="1">
    <location>
        <begin position="393"/>
        <end position="403"/>
    </location>
</feature>
<dbReference type="AlphaFoldDB" id="A0A1Q8RB66"/>
<feature type="compositionally biased region" description="Polar residues" evidence="1">
    <location>
        <begin position="234"/>
        <end position="245"/>
    </location>
</feature>
<dbReference type="STRING" id="708187.A0A1Q8RB66"/>
<feature type="compositionally biased region" description="Basic and acidic residues" evidence="1">
    <location>
        <begin position="307"/>
        <end position="319"/>
    </location>
</feature>
<feature type="compositionally biased region" description="Polar residues" evidence="1">
    <location>
        <begin position="36"/>
        <end position="46"/>
    </location>
</feature>
<dbReference type="Proteomes" id="UP000186583">
    <property type="component" value="Unassembled WGS sequence"/>
</dbReference>
<feature type="compositionally biased region" description="Low complexity" evidence="1">
    <location>
        <begin position="349"/>
        <end position="359"/>
    </location>
</feature>
<evidence type="ECO:0000313" key="3">
    <source>
        <dbReference type="Proteomes" id="UP000186583"/>
    </source>
</evidence>
<sequence>MAPSPAPHDRPSFPSDMASSASSPAQQRTLAPIGTPNATAHRSGSGSPRGAAQPPKSSPSASRHVNGAPKIVVKKEPNSPDLPNTRHRPRKLDLSKGVHPGSNTPGTARPMTARENLGIQEVGLACLSPGFVTQDPVMKEQLQRSMSVRDQQRIIIEQRLQQQSAKGDGPDTASRDPVSQFAAKTPGMSRRNKAQLSILPPSAEQFANERVIQSAPLGHSFTGRQHPAPLTRHIANQPNTLSNTSHIHHVPANQTNNRLPPISDVFGQVSGHPENAPNSLYPQNSSRPPLASPGHPPQMQQPPTSARPREYKSAEEAQHEMAGGRPELLPKIVHYGNTHQPPTPPSPAPGSRAADPSRSASRRRTRAEYEDGSPPLGHGPAAQRRGPFGAGRDSPETQRQKREEFLKLCERAWDLFHS</sequence>
<evidence type="ECO:0000313" key="2">
    <source>
        <dbReference type="EMBL" id="OLN81489.1"/>
    </source>
</evidence>
<comment type="caution">
    <text evidence="2">The sequence shown here is derived from an EMBL/GenBank/DDBJ whole genome shotgun (WGS) entry which is preliminary data.</text>
</comment>
<feature type="region of interest" description="Disordered" evidence="1">
    <location>
        <begin position="160"/>
        <end position="192"/>
    </location>
</feature>
<feature type="compositionally biased region" description="Low complexity" evidence="1">
    <location>
        <begin position="51"/>
        <end position="62"/>
    </location>
</feature>
<feature type="region of interest" description="Disordered" evidence="1">
    <location>
        <begin position="218"/>
        <end position="403"/>
    </location>
</feature>
<keyword evidence="3" id="KW-1185">Reference proteome</keyword>
<dbReference type="OrthoDB" id="4463286at2759"/>
<feature type="compositionally biased region" description="Polar residues" evidence="1">
    <location>
        <begin position="276"/>
        <end position="287"/>
    </location>
</feature>
<protein>
    <submittedName>
        <fullName evidence="2">Uncharacterized protein</fullName>
    </submittedName>
</protein>
<feature type="compositionally biased region" description="Low complexity" evidence="1">
    <location>
        <begin position="12"/>
        <end position="25"/>
    </location>
</feature>
<accession>A0A1Q8RB66</accession>
<gene>
    <name evidence="2" type="ORF">CCHL11_09018</name>
</gene>
<dbReference type="EMBL" id="MPGH01000250">
    <property type="protein sequence ID" value="OLN81489.1"/>
    <property type="molecule type" value="Genomic_DNA"/>
</dbReference>
<proteinExistence type="predicted"/>
<evidence type="ECO:0000256" key="1">
    <source>
        <dbReference type="SAM" id="MobiDB-lite"/>
    </source>
</evidence>